<dbReference type="EMBL" id="CM020618">
    <property type="protein sequence ID" value="KAK1860530.1"/>
    <property type="molecule type" value="Genomic_DNA"/>
</dbReference>
<evidence type="ECO:0000313" key="2">
    <source>
        <dbReference type="Proteomes" id="UP000798662"/>
    </source>
</evidence>
<sequence>MSLVEAPPPPPQPPPSADVVPHPLAIVDDDDAVSLVSAPDSVATATPAVACQDAAADGAAATAAAAEAAFLSRLLSPTPVTSLTPDHLAAVRDGTLHATLPLVLAVLTRMGDTPGGRRPAVAAAAALRDRLSAGRALKLRFLLLLRTPGYARWHARLVYQPRCYEAAAAAAAAAAVARPSPSLASVACSAVSCGSAPPWADAAVDAAEGFSSSPLSSLARPPLWSATAGRGGITSAADVAAADAATLAAFVRTELLHPRHGVGSRPRHHHHRRAVAPADVFVARDAVGWLVEHLVLPSRAEAVAVAERLRGAGLIRHASGGGRPFRDGGGGFVAAGAATAVASPSLTAAAPPSLSLRSSGHDSCLPLLPLLLSSSSSSSSPAAASRSPAKRLTTRAARDAAMGSASLATACTPSRDGVPIELGEAAEATVASFHLTLGVDDVDLQGLDFWATDVFRSDVVAGHSFGHRQVVHPFPSYRASLVDEEIDGASSVSSAAAWSLPPSSSVAAAAADTGHDDEVVSQAVVTRVFSTMARPVIVELRRPHAGAVVGRTLGQSPCFTTVAAGDGDCGAGSLPGTPPCGGGGPTSSLAYVGSRPASVCSTEPRVSAPAAAATATATATVGPAVLVKQGDNLLQDQAVEVMLRLFNHMWREAAADPGAAPYAPTYDVLPTGARVGLIEMMPGFTPLGAVDWDGWVARVTADPGLVDTLVRSAAGAYVGTYVLGCRDRHFDNIGLLPDGSLTHIDFGFVVSQAPPMDGPRFSISPGLRGALRRVGGWDRFVVAAADAFTVLRANAPLAVRAAVRVFGAAGFDAATVRSAVLGPWGLNVAARSAAAAAAAVTAAVVSAAGVWRARAKGVAHVAVDPAFYGLLRLGFPPALLARRLVEARRAQPVVVPRHVDGEWIFRRAPTRTPSGPLCGIPSVCVPCGNPFFFVQSF</sequence>
<protein>
    <submittedName>
        <fullName evidence="1">Uncharacterized protein</fullName>
    </submittedName>
</protein>
<name>A0ACC3BRF4_PYRYE</name>
<gene>
    <name evidence="1" type="ORF">I4F81_003119</name>
</gene>
<dbReference type="Proteomes" id="UP000798662">
    <property type="component" value="Chromosome 1"/>
</dbReference>
<proteinExistence type="predicted"/>
<accession>A0ACC3BRF4</accession>
<keyword evidence="2" id="KW-1185">Reference proteome</keyword>
<reference evidence="1" key="1">
    <citation type="submission" date="2019-11" db="EMBL/GenBank/DDBJ databases">
        <title>Nori genome reveals adaptations in red seaweeds to the harsh intertidal environment.</title>
        <authorList>
            <person name="Wang D."/>
            <person name="Mao Y."/>
        </authorList>
    </citation>
    <scope>NUCLEOTIDE SEQUENCE</scope>
    <source>
        <tissue evidence="1">Gametophyte</tissue>
    </source>
</reference>
<comment type="caution">
    <text evidence="1">The sequence shown here is derived from an EMBL/GenBank/DDBJ whole genome shotgun (WGS) entry which is preliminary data.</text>
</comment>
<evidence type="ECO:0000313" key="1">
    <source>
        <dbReference type="EMBL" id="KAK1860530.1"/>
    </source>
</evidence>
<organism evidence="1 2">
    <name type="scientific">Pyropia yezoensis</name>
    <name type="common">Susabi-nori</name>
    <name type="synonym">Porphyra yezoensis</name>
    <dbReference type="NCBI Taxonomy" id="2788"/>
    <lineage>
        <taxon>Eukaryota</taxon>
        <taxon>Rhodophyta</taxon>
        <taxon>Bangiophyceae</taxon>
        <taxon>Bangiales</taxon>
        <taxon>Bangiaceae</taxon>
        <taxon>Pyropia</taxon>
    </lineage>
</organism>